<accession>A0A2G1VSZ6</accession>
<dbReference type="GO" id="GO:0005886">
    <property type="term" value="C:plasma membrane"/>
    <property type="evidence" value="ECO:0007669"/>
    <property type="project" value="UniProtKB-SubCell"/>
</dbReference>
<feature type="transmembrane region" description="Helical" evidence="6">
    <location>
        <begin position="338"/>
        <end position="364"/>
    </location>
</feature>
<sequence>MLKNYIKIAFRNLWKDKSFTLLNLLGLSIAFAAALLLAMYAFFDLSYDQFHKNKEAIFQVYYTEQTPGGRALATSMPVPFAPALREELPNIKHVTRYMSDGALNLEEGKELNLRLIFTDPDFFEMFTFETLLGSADVLKENSKISITEETAQKLFGRTDVLGQSLNLLINGRKEAFTVGSILKDIPITSGLRFDVAVNFTHSPNYAENLDRWDARNHSVFIQLDEGATPSALTKSAASFTNLHYQGNIEDLKRDGAQPNANGNYLELNLLPFKDMHFADFSGDSLKVSRAYPYMILGIGLLILFIAGINFVNMSIARSAQRLREIGMRKTLGAAKKQLFFQFWSESVWIFLIALLLGIGLSLALESPFRQLFNTPARLTDLSSSTLLIALFISFILITFIAGGYPALVLSKLGTLKALKGKLDLAGKNRVRNVLMVVQFSIAIVLISGTFVLGKQLDYMRNKDLGFNKEEVIAIPLNGKRANRQNVALLRNELAGKPGILSVSASDNNLGLGRDGSTYFSRMGFDYKGRGVATNMLVVDYDYPETLGLQLKEGRTFSRSFSGDSLSIVINEAMARELQEKEPVNKQIILDDSITYTIVGVLKDYNFQSLSKKIEPISMFMNRDWDLYYAFIKIAPQNRVQSFEAIEDAWKRIEPNAEFLGSFIDENIDRTFKRERTMTTIISSGSLIAIILSCIGLFAISMLVVTQRTKEIGVRKVVGASVAQITFLLTKDFLKLVGVAFLIAAPVAWWLLSQWLQDYEYRIELHLWIFLAAGLLAVFIALVTISFRTIRAALKNPVESLRTE</sequence>
<evidence type="ECO:0000256" key="6">
    <source>
        <dbReference type="SAM" id="Phobius"/>
    </source>
</evidence>
<feature type="domain" description="ABC3 transporter permease C-terminal" evidence="7">
    <location>
        <begin position="298"/>
        <end position="412"/>
    </location>
</feature>
<dbReference type="InterPro" id="IPR050250">
    <property type="entry name" value="Macrolide_Exporter_MacB"/>
</dbReference>
<comment type="caution">
    <text evidence="9">The sequence shown here is derived from an EMBL/GenBank/DDBJ whole genome shotgun (WGS) entry which is preliminary data.</text>
</comment>
<dbReference type="PANTHER" id="PTHR30572:SF18">
    <property type="entry name" value="ABC-TYPE MACROLIDE FAMILY EXPORT SYSTEM PERMEASE COMPONENT 2"/>
    <property type="match status" value="1"/>
</dbReference>
<dbReference type="RefSeq" id="WP_099645754.1">
    <property type="nucleotide sequence ID" value="NZ_KZ319289.1"/>
</dbReference>
<protein>
    <submittedName>
        <fullName evidence="9">ABC transporter permease</fullName>
    </submittedName>
</protein>
<dbReference type="InterPro" id="IPR003838">
    <property type="entry name" value="ABC3_permease_C"/>
</dbReference>
<gene>
    <name evidence="9" type="ORF">CJ305_08055</name>
</gene>
<keyword evidence="5 6" id="KW-0472">Membrane</keyword>
<evidence type="ECO:0000256" key="1">
    <source>
        <dbReference type="ARBA" id="ARBA00004651"/>
    </source>
</evidence>
<evidence type="ECO:0000313" key="9">
    <source>
        <dbReference type="EMBL" id="PHQ29913.1"/>
    </source>
</evidence>
<keyword evidence="10" id="KW-1185">Reference proteome</keyword>
<organism evidence="9 10">
    <name type="scientific">Leeuwenhoekiella nanhaiensis</name>
    <dbReference type="NCBI Taxonomy" id="1655491"/>
    <lineage>
        <taxon>Bacteria</taxon>
        <taxon>Pseudomonadati</taxon>
        <taxon>Bacteroidota</taxon>
        <taxon>Flavobacteriia</taxon>
        <taxon>Flavobacteriales</taxon>
        <taxon>Flavobacteriaceae</taxon>
        <taxon>Leeuwenhoekiella</taxon>
    </lineage>
</organism>
<dbReference type="GO" id="GO:0022857">
    <property type="term" value="F:transmembrane transporter activity"/>
    <property type="evidence" value="ECO:0007669"/>
    <property type="project" value="TreeGrafter"/>
</dbReference>
<dbReference type="OrthoDB" id="8740261at2"/>
<keyword evidence="4 6" id="KW-1133">Transmembrane helix</keyword>
<feature type="transmembrane region" description="Helical" evidence="6">
    <location>
        <begin position="764"/>
        <end position="786"/>
    </location>
</feature>
<evidence type="ECO:0000313" key="10">
    <source>
        <dbReference type="Proteomes" id="UP000229433"/>
    </source>
</evidence>
<evidence type="ECO:0000259" key="7">
    <source>
        <dbReference type="Pfam" id="PF02687"/>
    </source>
</evidence>
<keyword evidence="3 6" id="KW-0812">Transmembrane</keyword>
<feature type="transmembrane region" description="Helical" evidence="6">
    <location>
        <begin position="384"/>
        <end position="409"/>
    </location>
</feature>
<feature type="domain" description="MacB-like periplasmic core" evidence="8">
    <location>
        <begin position="20"/>
        <end position="235"/>
    </location>
</feature>
<dbReference type="Proteomes" id="UP000229433">
    <property type="component" value="Unassembled WGS sequence"/>
</dbReference>
<evidence type="ECO:0000259" key="8">
    <source>
        <dbReference type="Pfam" id="PF12704"/>
    </source>
</evidence>
<feature type="domain" description="ABC3 transporter permease C-terminal" evidence="7">
    <location>
        <begin position="685"/>
        <end position="791"/>
    </location>
</feature>
<feature type="transmembrane region" description="Helical" evidence="6">
    <location>
        <begin position="680"/>
        <end position="704"/>
    </location>
</feature>
<feature type="transmembrane region" description="Helical" evidence="6">
    <location>
        <begin position="430"/>
        <end position="452"/>
    </location>
</feature>
<evidence type="ECO:0000256" key="3">
    <source>
        <dbReference type="ARBA" id="ARBA00022692"/>
    </source>
</evidence>
<name>A0A2G1VSZ6_9FLAO</name>
<evidence type="ECO:0000256" key="4">
    <source>
        <dbReference type="ARBA" id="ARBA00022989"/>
    </source>
</evidence>
<reference evidence="9 10" key="1">
    <citation type="submission" date="2017-08" db="EMBL/GenBank/DDBJ databases">
        <title>The whole genome shortgun sequences of strain Leeuwenhoekiella nanhaiensis G18 from the South China Sea.</title>
        <authorList>
            <person name="Liu Q."/>
        </authorList>
    </citation>
    <scope>NUCLEOTIDE SEQUENCE [LARGE SCALE GENOMIC DNA]</scope>
    <source>
        <strain evidence="9 10">G18</strain>
    </source>
</reference>
<comment type="subcellular location">
    <subcellularLocation>
        <location evidence="1">Cell membrane</location>
        <topology evidence="1">Multi-pass membrane protein</topology>
    </subcellularLocation>
</comment>
<evidence type="ECO:0000256" key="5">
    <source>
        <dbReference type="ARBA" id="ARBA00023136"/>
    </source>
</evidence>
<keyword evidence="2" id="KW-1003">Cell membrane</keyword>
<proteinExistence type="predicted"/>
<feature type="domain" description="MacB-like periplasmic core" evidence="8">
    <location>
        <begin position="441"/>
        <end position="608"/>
    </location>
</feature>
<dbReference type="Pfam" id="PF02687">
    <property type="entry name" value="FtsX"/>
    <property type="match status" value="2"/>
</dbReference>
<dbReference type="Pfam" id="PF12704">
    <property type="entry name" value="MacB_PCD"/>
    <property type="match status" value="2"/>
</dbReference>
<feature type="transmembrane region" description="Helical" evidence="6">
    <location>
        <begin position="21"/>
        <end position="43"/>
    </location>
</feature>
<feature type="transmembrane region" description="Helical" evidence="6">
    <location>
        <begin position="293"/>
        <end position="317"/>
    </location>
</feature>
<evidence type="ECO:0000256" key="2">
    <source>
        <dbReference type="ARBA" id="ARBA00022475"/>
    </source>
</evidence>
<dbReference type="InterPro" id="IPR025857">
    <property type="entry name" value="MacB_PCD"/>
</dbReference>
<dbReference type="PANTHER" id="PTHR30572">
    <property type="entry name" value="MEMBRANE COMPONENT OF TRANSPORTER-RELATED"/>
    <property type="match status" value="1"/>
</dbReference>
<feature type="transmembrane region" description="Helical" evidence="6">
    <location>
        <begin position="732"/>
        <end position="752"/>
    </location>
</feature>
<dbReference type="AlphaFoldDB" id="A0A2G1VSZ6"/>
<dbReference type="EMBL" id="NQXA01000003">
    <property type="protein sequence ID" value="PHQ29913.1"/>
    <property type="molecule type" value="Genomic_DNA"/>
</dbReference>